<dbReference type="RefSeq" id="WP_207086640.1">
    <property type="nucleotide sequence ID" value="NZ_JAFLQW010000067.1"/>
</dbReference>
<accession>A0ABS3FNV8</accession>
<evidence type="ECO:0000313" key="2">
    <source>
        <dbReference type="EMBL" id="MBO0348072.1"/>
    </source>
</evidence>
<comment type="caution">
    <text evidence="2">The sequence shown here is derived from an EMBL/GenBank/DDBJ whole genome shotgun (WGS) entry which is preliminary data.</text>
</comment>
<dbReference type="EMBL" id="JAFLQW010000067">
    <property type="protein sequence ID" value="MBO0348072.1"/>
    <property type="molecule type" value="Genomic_DNA"/>
</dbReference>
<feature type="domain" description="DUF4114" evidence="1">
    <location>
        <begin position="259"/>
        <end position="351"/>
    </location>
</feature>
<proteinExistence type="predicted"/>
<organism evidence="2 3">
    <name type="scientific">Phormidium pseudopriestleyi FRX01</name>
    <dbReference type="NCBI Taxonomy" id="1759528"/>
    <lineage>
        <taxon>Bacteria</taxon>
        <taxon>Bacillati</taxon>
        <taxon>Cyanobacteriota</taxon>
        <taxon>Cyanophyceae</taxon>
        <taxon>Oscillatoriophycideae</taxon>
        <taxon>Oscillatoriales</taxon>
        <taxon>Oscillatoriaceae</taxon>
        <taxon>Phormidium</taxon>
    </lineage>
</organism>
<evidence type="ECO:0000259" key="1">
    <source>
        <dbReference type="Pfam" id="PF13448"/>
    </source>
</evidence>
<reference evidence="2 3" key="1">
    <citation type="submission" date="2021-03" db="EMBL/GenBank/DDBJ databases">
        <title>Metabolic Capacity of the Antarctic Cyanobacterium Phormidium pseudopriestleyi that Sustains Oxygenic Photosynthesis in the Presence of Hydrogen Sulfide.</title>
        <authorList>
            <person name="Lumian J.E."/>
            <person name="Jungblut A.D."/>
            <person name="Dillon M.L."/>
            <person name="Hawes I."/>
            <person name="Doran P.T."/>
            <person name="Mackey T.J."/>
            <person name="Dick G.J."/>
            <person name="Grettenberger C.L."/>
            <person name="Sumner D.Y."/>
        </authorList>
    </citation>
    <scope>NUCLEOTIDE SEQUENCE [LARGE SCALE GENOMIC DNA]</scope>
    <source>
        <strain evidence="2 3">FRX01</strain>
    </source>
</reference>
<protein>
    <submittedName>
        <fullName evidence="2">DUF4114 domain-containing protein</fullName>
    </submittedName>
</protein>
<evidence type="ECO:0000313" key="3">
    <source>
        <dbReference type="Proteomes" id="UP000664844"/>
    </source>
</evidence>
<gene>
    <name evidence="2" type="ORF">J0895_02935</name>
</gene>
<dbReference type="InterPro" id="IPR025193">
    <property type="entry name" value="DUF4114"/>
</dbReference>
<name>A0ABS3FNV8_9CYAN</name>
<dbReference type="Pfam" id="PF13448">
    <property type="entry name" value="DUF4114"/>
    <property type="match status" value="1"/>
</dbReference>
<keyword evidence="3" id="KW-1185">Reference proteome</keyword>
<dbReference type="Proteomes" id="UP000664844">
    <property type="component" value="Unassembled WGS sequence"/>
</dbReference>
<sequence>MMSDNLLWNESGSFDGLLLEENQSNTLSELDSGDKEHEAIAPLIDNEPLEVDDPSLNSNQEETETQLKQTVDQITVETNFILGSDSDNSLQSLGTDELKSESLITDHDTLLGSESALGEYDSLTGGEETAEIEATPLLVTHHNSESLTDSSDSSLEETLEYQSGFFTITDPSGQVTFDNLFDGGGYSQGELAIFSLAELEPNQLNWTEFVKEAARRALSNSEEGYVVISDDQEGARFHGELGEPDYNRGEYLGVKSFQMRPGDTFGLMLVPNGSVAELLENPQLGEAKKPIFFMGFENTANIEQFSQVVDMNVFQMADVRGDGHTFALEDIRIVNHNSDQDYNDIIFQVRGAKAEALHLDRLLEEGLFKKDWRDLKLGQSIVGYAELAVAAANDLLEYPLTADLSDPVRYAVERAEKFKQL</sequence>